<dbReference type="SUPFAM" id="SSF55874">
    <property type="entry name" value="ATPase domain of HSP90 chaperone/DNA topoisomerase II/histidine kinase"/>
    <property type="match status" value="1"/>
</dbReference>
<sequence>MDPNEKSSATESGDSRIVRPRRFVVRPSPLAAVFTCAVIIVMLGLGFFIIDKYRSLQLQSHGKVGSVYVDNLLAPYALSLKNGVPETTSGINHVFRSLNQENSRLVLRIWQLDGTLSFSTFPNDNADHHDAEDLATALNGNFVVKLETEGAVDPDLPIAYPFFEVYAPIHDPYTGEMVAIGELYESAEEILRDRTMVEMTIWAALGLATMGVLAMLALSFSQSAQLQDRLEAERKMTDLNERLRREADQARLDAAQANEQVLNLIGAELHDGPVQLLGLISLMESREEAPKLADGTSVRELTDRVMTELRAMSAGLILPELDGLDAAAVVTLAVKRHQALTGEPVDLDMKMPDLALDAPRKVCLYRVVQEGLTNATRHGGGTVPKVSIEPGESHLDIVIHSGPSSEAGAAPNTSTWKLGLHGMRRRLEAFGGQLLLQNEADETNLRVRLPIDLA</sequence>
<feature type="coiled-coil region" evidence="4">
    <location>
        <begin position="229"/>
        <end position="260"/>
    </location>
</feature>
<keyword evidence="5" id="KW-1133">Transmembrane helix</keyword>
<evidence type="ECO:0000256" key="3">
    <source>
        <dbReference type="ARBA" id="ARBA00023012"/>
    </source>
</evidence>
<accession>A0A1N7HLT2</accession>
<keyword evidence="5" id="KW-0812">Transmembrane</keyword>
<feature type="transmembrane region" description="Helical" evidence="5">
    <location>
        <begin position="30"/>
        <end position="50"/>
    </location>
</feature>
<dbReference type="OrthoDB" id="9778496at2"/>
<dbReference type="AlphaFoldDB" id="A0A1N7HLT2"/>
<evidence type="ECO:0000256" key="2">
    <source>
        <dbReference type="ARBA" id="ARBA00022777"/>
    </source>
</evidence>
<dbReference type="Proteomes" id="UP000186019">
    <property type="component" value="Unassembled WGS sequence"/>
</dbReference>
<keyword evidence="7" id="KW-1185">Reference proteome</keyword>
<keyword evidence="2" id="KW-0418">Kinase</keyword>
<keyword evidence="3" id="KW-0902">Two-component regulatory system</keyword>
<dbReference type="EMBL" id="FTNV01000004">
    <property type="protein sequence ID" value="SIS25782.1"/>
    <property type="molecule type" value="Genomic_DNA"/>
</dbReference>
<evidence type="ECO:0008006" key="8">
    <source>
        <dbReference type="Google" id="ProtNLM"/>
    </source>
</evidence>
<dbReference type="GO" id="GO:0016301">
    <property type="term" value="F:kinase activity"/>
    <property type="evidence" value="ECO:0007669"/>
    <property type="project" value="UniProtKB-KW"/>
</dbReference>
<evidence type="ECO:0000256" key="4">
    <source>
        <dbReference type="SAM" id="Coils"/>
    </source>
</evidence>
<proteinExistence type="predicted"/>
<keyword evidence="1" id="KW-0808">Transferase</keyword>
<evidence type="ECO:0000313" key="7">
    <source>
        <dbReference type="Proteomes" id="UP000186019"/>
    </source>
</evidence>
<dbReference type="RefSeq" id="WP_076535479.1">
    <property type="nucleotide sequence ID" value="NZ_FOAC01000004.1"/>
</dbReference>
<dbReference type="PANTHER" id="PTHR24421">
    <property type="entry name" value="NITRATE/NITRITE SENSOR PROTEIN NARX-RELATED"/>
    <property type="match status" value="1"/>
</dbReference>
<evidence type="ECO:0000256" key="5">
    <source>
        <dbReference type="SAM" id="Phobius"/>
    </source>
</evidence>
<reference evidence="6 7" key="1">
    <citation type="submission" date="2017-01" db="EMBL/GenBank/DDBJ databases">
        <authorList>
            <person name="Mah S.A."/>
            <person name="Swanson W.J."/>
            <person name="Moy G.W."/>
            <person name="Vacquier V.D."/>
        </authorList>
    </citation>
    <scope>NUCLEOTIDE SEQUENCE [LARGE SCALE GENOMIC DNA]</scope>
    <source>
        <strain evidence="6 7">DSM 29590</strain>
    </source>
</reference>
<dbReference type="PANTHER" id="PTHR24421:SF58">
    <property type="entry name" value="SIGNAL TRANSDUCTION HISTIDINE-PROTEIN KINASE_PHOSPHATASE UHPB"/>
    <property type="match status" value="1"/>
</dbReference>
<evidence type="ECO:0000313" key="6">
    <source>
        <dbReference type="EMBL" id="SIS25782.1"/>
    </source>
</evidence>
<keyword evidence="4" id="KW-0175">Coiled coil</keyword>
<dbReference type="Gene3D" id="3.30.565.10">
    <property type="entry name" value="Histidine kinase-like ATPase, C-terminal domain"/>
    <property type="match status" value="1"/>
</dbReference>
<dbReference type="STRING" id="573024.SAMN05216208_3355"/>
<gene>
    <name evidence="6" type="ORF">SAMN05421666_3379</name>
</gene>
<organism evidence="6 7">
    <name type="scientific">Roseovarius nanhaiticus</name>
    <dbReference type="NCBI Taxonomy" id="573024"/>
    <lineage>
        <taxon>Bacteria</taxon>
        <taxon>Pseudomonadati</taxon>
        <taxon>Pseudomonadota</taxon>
        <taxon>Alphaproteobacteria</taxon>
        <taxon>Rhodobacterales</taxon>
        <taxon>Roseobacteraceae</taxon>
        <taxon>Roseovarius</taxon>
    </lineage>
</organism>
<dbReference type="InterPro" id="IPR050482">
    <property type="entry name" value="Sensor_HK_TwoCompSys"/>
</dbReference>
<keyword evidence="5" id="KW-0472">Membrane</keyword>
<dbReference type="CDD" id="cd16917">
    <property type="entry name" value="HATPase_UhpB-NarQ-NarX-like"/>
    <property type="match status" value="1"/>
</dbReference>
<feature type="transmembrane region" description="Helical" evidence="5">
    <location>
        <begin position="201"/>
        <end position="220"/>
    </location>
</feature>
<dbReference type="GO" id="GO:0000160">
    <property type="term" value="P:phosphorelay signal transduction system"/>
    <property type="evidence" value="ECO:0007669"/>
    <property type="project" value="UniProtKB-KW"/>
</dbReference>
<dbReference type="InterPro" id="IPR036890">
    <property type="entry name" value="HATPase_C_sf"/>
</dbReference>
<protein>
    <recommendedName>
        <fullName evidence="8">Signal transduction histidine kinase</fullName>
    </recommendedName>
</protein>
<evidence type="ECO:0000256" key="1">
    <source>
        <dbReference type="ARBA" id="ARBA00022679"/>
    </source>
</evidence>
<name>A0A1N7HLT2_9RHOB</name>